<dbReference type="AlphaFoldDB" id="A0A2P6PK66"/>
<dbReference type="InterPro" id="IPR029058">
    <property type="entry name" value="AB_hydrolase_fold"/>
</dbReference>
<evidence type="ECO:0000256" key="1">
    <source>
        <dbReference type="ARBA" id="ARBA00009431"/>
    </source>
</evidence>
<reference evidence="3 4" key="1">
    <citation type="journal article" date="2018" name="Nat. Genet.">
        <title>The Rosa genome provides new insights in the design of modern roses.</title>
        <authorList>
            <person name="Bendahmane M."/>
        </authorList>
    </citation>
    <scope>NUCLEOTIDE SEQUENCE [LARGE SCALE GENOMIC DNA]</scope>
    <source>
        <strain evidence="4">cv. Old Blush</strain>
    </source>
</reference>
<dbReference type="GO" id="GO:0004185">
    <property type="term" value="F:serine-type carboxypeptidase activity"/>
    <property type="evidence" value="ECO:0007669"/>
    <property type="project" value="InterPro"/>
</dbReference>
<dbReference type="PRINTS" id="PR00724">
    <property type="entry name" value="CRBOXYPTASEC"/>
</dbReference>
<dbReference type="Gene3D" id="3.40.50.1820">
    <property type="entry name" value="alpha/beta hydrolase"/>
    <property type="match status" value="1"/>
</dbReference>
<feature type="signal peptide" evidence="2">
    <location>
        <begin position="1"/>
        <end position="22"/>
    </location>
</feature>
<dbReference type="Proteomes" id="UP000238479">
    <property type="component" value="Chromosome 6"/>
</dbReference>
<evidence type="ECO:0000313" key="4">
    <source>
        <dbReference type="Proteomes" id="UP000238479"/>
    </source>
</evidence>
<sequence>MAPLTMCLSVLLLLAFSGIATSQTIVETLPGWNGTLPFKLETGYIAVDDLDEVQLFYYFVESERNPIEDPLMLWLTGGPGCSGFSAMAYEIGPFSFDLHYNGSIPNIIMNPYSWTKVANIIFIDAPVGAGFSYSTTSEGYYTSDTKSAAQTYTFLRKWLYAHPSFQGNQLYIGGDSYSGLIVPILLKNILEGLESGLRPRMQLQGYLLGNPVSDSFIDVNERIPYVHRVSLISDEIYEAAKTNCSGDYVNVELNNTLCVTALQKIKDCLLQINLAQILEPQCAFASGRTTELEWDLRVREASTMDYLLSESKLPELPCRGYTYVLAYRWMNDETVRAALGVRNGTVENWVRCPKALAYYTEDITSSLAYQKNLSETGLRALIYSGDHDISVPWIATQYWINALDIAVFDEWRPWYVNGQIAGYQVKFMNDHFRLTYVTVKGAGHTAPEYKHKETLAMFDRFLARYPI</sequence>
<dbReference type="EMBL" id="PDCK01000044">
    <property type="protein sequence ID" value="PRQ22322.1"/>
    <property type="molecule type" value="Genomic_DNA"/>
</dbReference>
<dbReference type="FunFam" id="3.40.50.1820:FF:000072">
    <property type="entry name" value="Serine carboxypeptidase-like 19"/>
    <property type="match status" value="1"/>
</dbReference>
<dbReference type="Pfam" id="PF00450">
    <property type="entry name" value="Peptidase_S10"/>
    <property type="match status" value="1"/>
</dbReference>
<dbReference type="FunFam" id="3.40.50.12670:FF:000002">
    <property type="entry name" value="Carboxypeptidase"/>
    <property type="match status" value="1"/>
</dbReference>
<proteinExistence type="inferred from homology"/>
<comment type="caution">
    <text evidence="3">The sequence shown here is derived from an EMBL/GenBank/DDBJ whole genome shotgun (WGS) entry which is preliminary data.</text>
</comment>
<evidence type="ECO:0000256" key="2">
    <source>
        <dbReference type="SAM" id="SignalP"/>
    </source>
</evidence>
<accession>A0A2P6PK66</accession>
<dbReference type="PANTHER" id="PTHR11802">
    <property type="entry name" value="SERINE PROTEASE FAMILY S10 SERINE CARBOXYPEPTIDASE"/>
    <property type="match status" value="1"/>
</dbReference>
<dbReference type="GO" id="GO:0006508">
    <property type="term" value="P:proteolysis"/>
    <property type="evidence" value="ECO:0007669"/>
    <property type="project" value="InterPro"/>
</dbReference>
<dbReference type="SUPFAM" id="SSF53474">
    <property type="entry name" value="alpha/beta-Hydrolases"/>
    <property type="match status" value="1"/>
</dbReference>
<keyword evidence="3" id="KW-0121">Carboxypeptidase</keyword>
<dbReference type="GO" id="GO:0019748">
    <property type="term" value="P:secondary metabolic process"/>
    <property type="evidence" value="ECO:0007669"/>
    <property type="project" value="TreeGrafter"/>
</dbReference>
<dbReference type="OrthoDB" id="1150768at2759"/>
<protein>
    <submittedName>
        <fullName evidence="3">Putative peptidase S10, serine carboxypeptidase, alpha/Beta hydrolase</fullName>
    </submittedName>
</protein>
<dbReference type="Gramene" id="PRQ22322">
    <property type="protein sequence ID" value="PRQ22322"/>
    <property type="gene ID" value="RchiOBHm_Chr6g0249011"/>
</dbReference>
<dbReference type="InterPro" id="IPR001563">
    <property type="entry name" value="Peptidase_S10"/>
</dbReference>
<keyword evidence="3" id="KW-0645">Protease</keyword>
<name>A0A2P6PK66_ROSCH</name>
<dbReference type="GO" id="GO:0016747">
    <property type="term" value="F:acyltransferase activity, transferring groups other than amino-acyl groups"/>
    <property type="evidence" value="ECO:0007669"/>
    <property type="project" value="TreeGrafter"/>
</dbReference>
<organism evidence="3 4">
    <name type="scientific">Rosa chinensis</name>
    <name type="common">China rose</name>
    <dbReference type="NCBI Taxonomy" id="74649"/>
    <lineage>
        <taxon>Eukaryota</taxon>
        <taxon>Viridiplantae</taxon>
        <taxon>Streptophyta</taxon>
        <taxon>Embryophyta</taxon>
        <taxon>Tracheophyta</taxon>
        <taxon>Spermatophyta</taxon>
        <taxon>Magnoliopsida</taxon>
        <taxon>eudicotyledons</taxon>
        <taxon>Gunneridae</taxon>
        <taxon>Pentapetalae</taxon>
        <taxon>rosids</taxon>
        <taxon>fabids</taxon>
        <taxon>Rosales</taxon>
        <taxon>Rosaceae</taxon>
        <taxon>Rosoideae</taxon>
        <taxon>Rosoideae incertae sedis</taxon>
        <taxon>Rosa</taxon>
    </lineage>
</organism>
<keyword evidence="3" id="KW-0378">Hydrolase</keyword>
<dbReference type="Gene3D" id="3.40.50.12670">
    <property type="match status" value="1"/>
</dbReference>
<evidence type="ECO:0000313" key="3">
    <source>
        <dbReference type="EMBL" id="PRQ22322.1"/>
    </source>
</evidence>
<keyword evidence="4" id="KW-1185">Reference proteome</keyword>
<gene>
    <name evidence="3" type="ORF">RchiOBHm_Chr6g0249011</name>
</gene>
<feature type="chain" id="PRO_5015108644" evidence="2">
    <location>
        <begin position="23"/>
        <end position="467"/>
    </location>
</feature>
<comment type="similarity">
    <text evidence="1">Belongs to the peptidase S10 family.</text>
</comment>
<dbReference type="OMA" id="FDEWRPW"/>
<dbReference type="PANTHER" id="PTHR11802:SF347">
    <property type="entry name" value="SERINE CARBOXYPEPTIDASE-LIKE 18"/>
    <property type="match status" value="1"/>
</dbReference>
<keyword evidence="2" id="KW-0732">Signal</keyword>